<name>A0ABT5X457_9ENTE</name>
<evidence type="ECO:0000256" key="6">
    <source>
        <dbReference type="ARBA" id="ARBA00023136"/>
    </source>
</evidence>
<organism evidence="10 11">
    <name type="scientific">Vagococcus proximus</name>
    <dbReference type="NCBI Taxonomy" id="2991417"/>
    <lineage>
        <taxon>Bacteria</taxon>
        <taxon>Bacillati</taxon>
        <taxon>Bacillota</taxon>
        <taxon>Bacilli</taxon>
        <taxon>Lactobacillales</taxon>
        <taxon>Enterococcaceae</taxon>
        <taxon>Vagococcus</taxon>
    </lineage>
</organism>
<evidence type="ECO:0000256" key="2">
    <source>
        <dbReference type="ARBA" id="ARBA00022692"/>
    </source>
</evidence>
<comment type="subcellular location">
    <subcellularLocation>
        <location evidence="1">Cell membrane</location>
        <topology evidence="1">Multi-pass membrane protein</topology>
    </subcellularLocation>
</comment>
<dbReference type="InterPro" id="IPR036640">
    <property type="entry name" value="ABC1_TM_sf"/>
</dbReference>
<dbReference type="InterPro" id="IPR003593">
    <property type="entry name" value="AAA+_ATPase"/>
</dbReference>
<evidence type="ECO:0000256" key="3">
    <source>
        <dbReference type="ARBA" id="ARBA00022741"/>
    </source>
</evidence>
<feature type="transmembrane region" description="Helical" evidence="7">
    <location>
        <begin position="7"/>
        <end position="24"/>
    </location>
</feature>
<evidence type="ECO:0000313" key="11">
    <source>
        <dbReference type="Proteomes" id="UP001147148"/>
    </source>
</evidence>
<comment type="caution">
    <text evidence="10">The sequence shown here is derived from an EMBL/GenBank/DDBJ whole genome shotgun (WGS) entry which is preliminary data.</text>
</comment>
<dbReference type="RefSeq" id="WP_275472328.1">
    <property type="nucleotide sequence ID" value="NZ_JAPDSH010000011.1"/>
</dbReference>
<dbReference type="SUPFAM" id="SSF52540">
    <property type="entry name" value="P-loop containing nucleoside triphosphate hydrolases"/>
    <property type="match status" value="1"/>
</dbReference>
<feature type="domain" description="ABC transmembrane type-1" evidence="9">
    <location>
        <begin position="29"/>
        <end position="279"/>
    </location>
</feature>
<dbReference type="SMART" id="SM00382">
    <property type="entry name" value="AAA"/>
    <property type="match status" value="1"/>
</dbReference>
<keyword evidence="5 7" id="KW-1133">Transmembrane helix</keyword>
<proteinExistence type="predicted"/>
<dbReference type="InterPro" id="IPR011527">
    <property type="entry name" value="ABC1_TM_dom"/>
</dbReference>
<feature type="transmembrane region" description="Helical" evidence="7">
    <location>
        <begin position="140"/>
        <end position="158"/>
    </location>
</feature>
<evidence type="ECO:0000256" key="4">
    <source>
        <dbReference type="ARBA" id="ARBA00022840"/>
    </source>
</evidence>
<evidence type="ECO:0000256" key="7">
    <source>
        <dbReference type="SAM" id="Phobius"/>
    </source>
</evidence>
<dbReference type="InterPro" id="IPR039421">
    <property type="entry name" value="Type_1_exporter"/>
</dbReference>
<evidence type="ECO:0000256" key="1">
    <source>
        <dbReference type="ARBA" id="ARBA00004651"/>
    </source>
</evidence>
<feature type="transmembrane region" description="Helical" evidence="7">
    <location>
        <begin position="249"/>
        <end position="271"/>
    </location>
</feature>
<evidence type="ECO:0000259" key="8">
    <source>
        <dbReference type="PROSITE" id="PS50893"/>
    </source>
</evidence>
<evidence type="ECO:0000259" key="9">
    <source>
        <dbReference type="PROSITE" id="PS50929"/>
    </source>
</evidence>
<dbReference type="InterPro" id="IPR003439">
    <property type="entry name" value="ABC_transporter-like_ATP-bd"/>
</dbReference>
<feature type="transmembrane region" description="Helical" evidence="7">
    <location>
        <begin position="219"/>
        <end position="243"/>
    </location>
</feature>
<gene>
    <name evidence="10" type="ORF">OL233_10870</name>
</gene>
<dbReference type="Gene3D" id="1.20.1560.10">
    <property type="entry name" value="ABC transporter type 1, transmembrane domain"/>
    <property type="match status" value="1"/>
</dbReference>
<dbReference type="PROSITE" id="PS50893">
    <property type="entry name" value="ABC_TRANSPORTER_2"/>
    <property type="match status" value="1"/>
</dbReference>
<feature type="domain" description="ABC transporter" evidence="8">
    <location>
        <begin position="311"/>
        <end position="524"/>
    </location>
</feature>
<dbReference type="EMBL" id="JAPDSH010000011">
    <property type="protein sequence ID" value="MDF0480780.1"/>
    <property type="molecule type" value="Genomic_DNA"/>
</dbReference>
<feature type="transmembrane region" description="Helical" evidence="7">
    <location>
        <begin position="118"/>
        <end position="134"/>
    </location>
</feature>
<dbReference type="PROSITE" id="PS00211">
    <property type="entry name" value="ABC_TRANSPORTER_1"/>
    <property type="match status" value="1"/>
</dbReference>
<protein>
    <submittedName>
        <fullName evidence="10">ATP-binding cassette domain-containing protein</fullName>
    </submittedName>
</protein>
<dbReference type="InterPro" id="IPR017871">
    <property type="entry name" value="ABC_transporter-like_CS"/>
</dbReference>
<keyword evidence="2 7" id="KW-0812">Transmembrane</keyword>
<keyword evidence="3" id="KW-0547">Nucleotide-binding</keyword>
<dbReference type="Proteomes" id="UP001147148">
    <property type="component" value="Unassembled WGS sequence"/>
</dbReference>
<dbReference type="PANTHER" id="PTHR24221">
    <property type="entry name" value="ATP-BINDING CASSETTE SUB-FAMILY B"/>
    <property type="match status" value="1"/>
</dbReference>
<dbReference type="InterPro" id="IPR027417">
    <property type="entry name" value="P-loop_NTPase"/>
</dbReference>
<evidence type="ECO:0000256" key="5">
    <source>
        <dbReference type="ARBA" id="ARBA00022989"/>
    </source>
</evidence>
<keyword evidence="6 7" id="KW-0472">Membrane</keyword>
<keyword evidence="11" id="KW-1185">Reference proteome</keyword>
<dbReference type="SUPFAM" id="SSF90123">
    <property type="entry name" value="ABC transporter transmembrane region"/>
    <property type="match status" value="1"/>
</dbReference>
<evidence type="ECO:0000313" key="10">
    <source>
        <dbReference type="EMBL" id="MDF0480780.1"/>
    </source>
</evidence>
<dbReference type="Gene3D" id="3.40.50.300">
    <property type="entry name" value="P-loop containing nucleotide triphosphate hydrolases"/>
    <property type="match status" value="1"/>
</dbReference>
<accession>A0ABT5X457</accession>
<dbReference type="GO" id="GO:0005524">
    <property type="term" value="F:ATP binding"/>
    <property type="evidence" value="ECO:0007669"/>
    <property type="project" value="UniProtKB-KW"/>
</dbReference>
<sequence length="525" mass="60277">MKKEKYYISLVIEFMCLNIMFLYLADTQKRLIDGVSSNGNLSFLKENIILIVILSVGFIFFNRRSTQLSSKIINEKRSEIIENLIDYDIEQKNKSNIIAKINQHLNTFQIFFENDIPNAFKVFINIIIMSFGIFSIRPVFLIISILTSVLFSLTLLFLDKLKKIEEELAVNGEKEWKYFNDIYVNKYIFIFYHGAYKYIEKYLHLTETTKVKVDKKAKVIACVQSIGLISNIIREVLILIIAIKFFHMTMGGVISLFMLTSFLNAAIVSIIDTVNKIQKATISLNELKLEEFLIAHEKNYEEHPVLEFDKVKEIQIDNVLFESDNIKIYYPNSRFLSEEINIVSGSVGSGKTTLIKMISGLTNPTVGEIYFNEIEADMYTRRTYVKLVEQENRIFSGTIVENITLFSPSYNISLDRVREVLSLCELIEWVDSLPEGINTIITDNISGGQKQRMCICRALYFEPKVLILDEPFSSLDIETSKKIATRLENMSNKDTLVILIDHKGLMSGNRVKLKGANVIAAQTTN</sequence>
<feature type="transmembrane region" description="Helical" evidence="7">
    <location>
        <begin position="44"/>
        <end position="61"/>
    </location>
</feature>
<dbReference type="PANTHER" id="PTHR24221:SF654">
    <property type="entry name" value="ATP-BINDING CASSETTE SUB-FAMILY B MEMBER 6"/>
    <property type="match status" value="1"/>
</dbReference>
<dbReference type="PROSITE" id="PS50929">
    <property type="entry name" value="ABC_TM1F"/>
    <property type="match status" value="1"/>
</dbReference>
<keyword evidence="4 10" id="KW-0067">ATP-binding</keyword>
<dbReference type="Pfam" id="PF00005">
    <property type="entry name" value="ABC_tran"/>
    <property type="match status" value="1"/>
</dbReference>
<reference evidence="10" key="1">
    <citation type="submission" date="2022-10" db="EMBL/GenBank/DDBJ databases">
        <title>Vagococcus sp. isolated from poultry meat.</title>
        <authorList>
            <person name="Johansson P."/>
            <person name="Bjorkroth J."/>
        </authorList>
    </citation>
    <scope>NUCLEOTIDE SEQUENCE</scope>
    <source>
        <strain evidence="10">PNs007</strain>
    </source>
</reference>